<dbReference type="EMBL" id="BBNR01000012">
    <property type="protein sequence ID" value="GAL67753.1"/>
    <property type="molecule type" value="Genomic_DNA"/>
</dbReference>
<accession>A0A090VUR3</accession>
<dbReference type="Proteomes" id="UP000029641">
    <property type="component" value="Unassembled WGS sequence"/>
</dbReference>
<organism evidence="1 2">
    <name type="scientific">Jejuia pallidilutea</name>
    <dbReference type="NCBI Taxonomy" id="504487"/>
    <lineage>
        <taxon>Bacteria</taxon>
        <taxon>Pseudomonadati</taxon>
        <taxon>Bacteroidota</taxon>
        <taxon>Flavobacteriia</taxon>
        <taxon>Flavobacteriales</taxon>
        <taxon>Flavobacteriaceae</taxon>
        <taxon>Jejuia</taxon>
    </lineage>
</organism>
<proteinExistence type="predicted"/>
<gene>
    <name evidence="1" type="ORF">JCM19301_1040</name>
</gene>
<name>A0A090VUR3_9FLAO</name>
<evidence type="ECO:0000313" key="2">
    <source>
        <dbReference type="Proteomes" id="UP000029641"/>
    </source>
</evidence>
<evidence type="ECO:0000313" key="1">
    <source>
        <dbReference type="EMBL" id="GAL67753.1"/>
    </source>
</evidence>
<protein>
    <submittedName>
        <fullName evidence="1">Uncharacterized protein</fullName>
    </submittedName>
</protein>
<sequence>MQGFVPSCKQDEFSVFLLDKIMAYKGLKSFNTKVDYKALFGLF</sequence>
<reference evidence="1 2" key="1">
    <citation type="journal article" date="2014" name="Genome Announc.">
        <title>Draft Genome Sequence of Marine Flavobacterium Jejuia pallidilutea Strain 11shimoA1 and Pigmentation Mutants.</title>
        <authorList>
            <person name="Takatani N."/>
            <person name="Nakanishi M."/>
            <person name="Meirelles P."/>
            <person name="Mino S."/>
            <person name="Suda W."/>
            <person name="Oshima K."/>
            <person name="Hattori M."/>
            <person name="Ohkuma M."/>
            <person name="Hosokawa M."/>
            <person name="Miyashita K."/>
            <person name="Thompson F.L."/>
            <person name="Niwa A."/>
            <person name="Sawabe T."/>
            <person name="Sawabe T."/>
        </authorList>
    </citation>
    <scope>NUCLEOTIDE SEQUENCE [LARGE SCALE GENOMIC DNA]</scope>
    <source>
        <strain evidence="1 2">JCM 19301</strain>
    </source>
</reference>
<dbReference type="AlphaFoldDB" id="A0A090VUR3"/>
<comment type="caution">
    <text evidence="1">The sequence shown here is derived from an EMBL/GenBank/DDBJ whole genome shotgun (WGS) entry which is preliminary data.</text>
</comment>